<keyword evidence="7" id="KW-1185">Reference proteome</keyword>
<reference evidence="5" key="1">
    <citation type="submission" date="2021-02" db="EMBL/GenBank/DDBJ databases">
        <authorList>
            <person name="Nowell W R."/>
        </authorList>
    </citation>
    <scope>NUCLEOTIDE SEQUENCE</scope>
</reference>
<sequence>MWISILSVIVHNLFIIVPYVKSNDHWCNLPVPDSCRCRLRHHQYTLDCTNSNMTSIPTITSSTTWYEINFENNKINLLIKCQFIKLYVKRLNLKSNYLIRIQESTFKDIIGLNDLILSSNNLTKIQSEIFVHTPDLSTLDLSNNPFEYLDIDSLLEQLKSSLEILYLRNISSINKSIISNKFIYGSNLKYLDLSFNDLKSLNIDMFNSMINLETLILNENKLKDLNGLIFQKLTNLINVKLDHNELIELPIIQSNSIKILSLEENLIQSLTLFALVNMTNLTSLDLDKNQLSTIYTHTFCNTSLKLDLISMDSNQFQTLSYCSLNMTTSENLLYSLRKNERLICSCDLYKAYRQPKHWTIDFDDCLLPPLMNKIQLENLSNSICQNNITCEIDCMKTHTQILDELKQLEEEEKKRRLVNKQHGQRLNNINMANIMFNSKLFSFYLIIIIIRSIKLNLFV</sequence>
<dbReference type="Pfam" id="PF13855">
    <property type="entry name" value="LRR_8"/>
    <property type="match status" value="2"/>
</dbReference>
<protein>
    <submittedName>
        <fullName evidence="5">Uncharacterized protein</fullName>
    </submittedName>
</protein>
<dbReference type="PANTHER" id="PTHR24369">
    <property type="entry name" value="ANTIGEN BSP, PUTATIVE-RELATED"/>
    <property type="match status" value="1"/>
</dbReference>
<keyword evidence="2 4" id="KW-0732">Signal</keyword>
<name>A0A814MUQ8_9BILA</name>
<dbReference type="Proteomes" id="UP000681722">
    <property type="component" value="Unassembled WGS sequence"/>
</dbReference>
<dbReference type="GO" id="GO:0005886">
    <property type="term" value="C:plasma membrane"/>
    <property type="evidence" value="ECO:0007669"/>
    <property type="project" value="TreeGrafter"/>
</dbReference>
<dbReference type="PRINTS" id="PR00019">
    <property type="entry name" value="LEURICHRPT"/>
</dbReference>
<evidence type="ECO:0000256" key="4">
    <source>
        <dbReference type="SAM" id="SignalP"/>
    </source>
</evidence>
<dbReference type="InterPro" id="IPR003591">
    <property type="entry name" value="Leu-rich_rpt_typical-subtyp"/>
</dbReference>
<evidence type="ECO:0000313" key="5">
    <source>
        <dbReference type="EMBL" id="CAF1081433.1"/>
    </source>
</evidence>
<dbReference type="SUPFAM" id="SSF52058">
    <property type="entry name" value="L domain-like"/>
    <property type="match status" value="1"/>
</dbReference>
<dbReference type="EMBL" id="CAJOBC010004980">
    <property type="protein sequence ID" value="CAF3847276.1"/>
    <property type="molecule type" value="Genomic_DNA"/>
</dbReference>
<evidence type="ECO:0000313" key="7">
    <source>
        <dbReference type="Proteomes" id="UP000663829"/>
    </source>
</evidence>
<dbReference type="Gene3D" id="3.80.10.10">
    <property type="entry name" value="Ribonuclease Inhibitor"/>
    <property type="match status" value="2"/>
</dbReference>
<evidence type="ECO:0000256" key="3">
    <source>
        <dbReference type="ARBA" id="ARBA00022737"/>
    </source>
</evidence>
<dbReference type="Proteomes" id="UP000663829">
    <property type="component" value="Unassembled WGS sequence"/>
</dbReference>
<feature type="signal peptide" evidence="4">
    <location>
        <begin position="1"/>
        <end position="22"/>
    </location>
</feature>
<dbReference type="InterPro" id="IPR001611">
    <property type="entry name" value="Leu-rich_rpt"/>
</dbReference>
<evidence type="ECO:0000313" key="6">
    <source>
        <dbReference type="EMBL" id="CAF3847276.1"/>
    </source>
</evidence>
<proteinExistence type="predicted"/>
<keyword evidence="3" id="KW-0677">Repeat</keyword>
<feature type="chain" id="PRO_5036225326" evidence="4">
    <location>
        <begin position="23"/>
        <end position="459"/>
    </location>
</feature>
<dbReference type="PANTHER" id="PTHR24369:SF210">
    <property type="entry name" value="CHAOPTIN-RELATED"/>
    <property type="match status" value="1"/>
</dbReference>
<dbReference type="OrthoDB" id="2013775at2759"/>
<comment type="caution">
    <text evidence="5">The sequence shown here is derived from an EMBL/GenBank/DDBJ whole genome shotgun (WGS) entry which is preliminary data.</text>
</comment>
<evidence type="ECO:0000256" key="1">
    <source>
        <dbReference type="ARBA" id="ARBA00022614"/>
    </source>
</evidence>
<evidence type="ECO:0000256" key="2">
    <source>
        <dbReference type="ARBA" id="ARBA00022729"/>
    </source>
</evidence>
<dbReference type="SMART" id="SM00369">
    <property type="entry name" value="LRR_TYP"/>
    <property type="match status" value="5"/>
</dbReference>
<dbReference type="InterPro" id="IPR050541">
    <property type="entry name" value="LRR_TM_domain-containing"/>
</dbReference>
<dbReference type="AlphaFoldDB" id="A0A814MUQ8"/>
<dbReference type="InterPro" id="IPR032675">
    <property type="entry name" value="LRR_dom_sf"/>
</dbReference>
<dbReference type="EMBL" id="CAJNOQ010004979">
    <property type="protein sequence ID" value="CAF1081433.1"/>
    <property type="molecule type" value="Genomic_DNA"/>
</dbReference>
<dbReference type="PROSITE" id="PS51450">
    <property type="entry name" value="LRR"/>
    <property type="match status" value="3"/>
</dbReference>
<keyword evidence="1" id="KW-0433">Leucine-rich repeat</keyword>
<organism evidence="5 7">
    <name type="scientific">Didymodactylos carnosus</name>
    <dbReference type="NCBI Taxonomy" id="1234261"/>
    <lineage>
        <taxon>Eukaryota</taxon>
        <taxon>Metazoa</taxon>
        <taxon>Spiralia</taxon>
        <taxon>Gnathifera</taxon>
        <taxon>Rotifera</taxon>
        <taxon>Eurotatoria</taxon>
        <taxon>Bdelloidea</taxon>
        <taxon>Philodinida</taxon>
        <taxon>Philodinidae</taxon>
        <taxon>Didymodactylos</taxon>
    </lineage>
</organism>
<gene>
    <name evidence="5" type="ORF">GPM918_LOCUS17788</name>
    <name evidence="6" type="ORF">SRO942_LOCUS17787</name>
</gene>
<accession>A0A814MUQ8</accession>